<dbReference type="GO" id="GO:0016491">
    <property type="term" value="F:oxidoreductase activity"/>
    <property type="evidence" value="ECO:0007669"/>
    <property type="project" value="TreeGrafter"/>
</dbReference>
<feature type="compositionally biased region" description="Pro residues" evidence="1">
    <location>
        <begin position="1"/>
        <end position="11"/>
    </location>
</feature>
<name>A0A255E921_9ACTN</name>
<dbReference type="SUPFAM" id="SSF51905">
    <property type="entry name" value="FAD/NAD(P)-binding domain"/>
    <property type="match status" value="1"/>
</dbReference>
<proteinExistence type="predicted"/>
<dbReference type="PANTHER" id="PTHR42923:SF3">
    <property type="entry name" value="PROTOPORPHYRINOGEN OXIDASE"/>
    <property type="match status" value="1"/>
</dbReference>
<organism evidence="2 3">
    <name type="scientific">Parenemella sanctibonifatiensis</name>
    <dbReference type="NCBI Taxonomy" id="2016505"/>
    <lineage>
        <taxon>Bacteria</taxon>
        <taxon>Bacillati</taxon>
        <taxon>Actinomycetota</taxon>
        <taxon>Actinomycetes</taxon>
        <taxon>Propionibacteriales</taxon>
        <taxon>Propionibacteriaceae</taxon>
        <taxon>Parenemella</taxon>
    </lineage>
</organism>
<feature type="compositionally biased region" description="Basic residues" evidence="1">
    <location>
        <begin position="23"/>
        <end position="37"/>
    </location>
</feature>
<gene>
    <name evidence="2" type="ORF">CGZ92_05490</name>
</gene>
<dbReference type="InterPro" id="IPR036188">
    <property type="entry name" value="FAD/NAD-bd_sf"/>
</dbReference>
<reference evidence="2 3" key="1">
    <citation type="submission" date="2017-07" db="EMBL/GenBank/DDBJ databases">
        <title>Draft whole genome sequences of clinical Proprionibacteriaceae strains.</title>
        <authorList>
            <person name="Bernier A.-M."/>
            <person name="Bernard K."/>
            <person name="Domingo M.-C."/>
        </authorList>
    </citation>
    <scope>NUCLEOTIDE SEQUENCE [LARGE SCALE GENOMIC DNA]</scope>
    <source>
        <strain evidence="2 3">NML 160184</strain>
    </source>
</reference>
<protein>
    <submittedName>
        <fullName evidence="2">Uncharacterized protein</fullName>
    </submittedName>
</protein>
<dbReference type="PANTHER" id="PTHR42923">
    <property type="entry name" value="PROTOPORPHYRINOGEN OXIDASE"/>
    <property type="match status" value="1"/>
</dbReference>
<feature type="region of interest" description="Disordered" evidence="1">
    <location>
        <begin position="1"/>
        <end position="42"/>
    </location>
</feature>
<accession>A0A255E921</accession>
<evidence type="ECO:0000313" key="3">
    <source>
        <dbReference type="Proteomes" id="UP000216533"/>
    </source>
</evidence>
<dbReference type="EMBL" id="NMVI01000014">
    <property type="protein sequence ID" value="OYN88067.1"/>
    <property type="molecule type" value="Genomic_DNA"/>
</dbReference>
<dbReference type="Proteomes" id="UP000216533">
    <property type="component" value="Unassembled WGS sequence"/>
</dbReference>
<dbReference type="AlphaFoldDB" id="A0A255E921"/>
<comment type="caution">
    <text evidence="2">The sequence shown here is derived from an EMBL/GenBank/DDBJ whole genome shotgun (WGS) entry which is preliminary data.</text>
</comment>
<dbReference type="InterPro" id="IPR050464">
    <property type="entry name" value="Zeta_carotene_desat/Oxidored"/>
</dbReference>
<sequence length="507" mass="52078">MRQPGPGPRAEPGPRRAAADRPRRPHPTGRLRPRGRRGVSTSGVRSVRVIGAGIAGLTVAYALQRRGIQVRVVEGTDRVGGVIRSAQLTAARTTIRVDAGAEAYALRTPVVADLCAELGLATESPAASTSVWRAGAGPRNHSLVRMPAEAIMGIPADPLDPAVVAAIGEPAARDAAALDRRPVRDLPTDVAGAVTARYGAALLDGLVRPMVTAIHRAAPEDLPLDRVSPGLYADTLALGSLAAAVSRHRARQPAALSTVTGGLWQLPEALSAAITDAGGEILLSTTGNLTEGGADAEVVVIATDASSAVQLLANVADSVASDAATLLAPATAVRHLSLLVTAPALDQQPFGSGALLVGHDGVAPTAITHLNAKWSGLPVPAGHHVVRLSYRGEHASQVTVQEAATTLVALLGELGDEQLTLIDSAATSWTEERPPLSRAASERLGELAAPLAERGIHLAGRWVAGNGLLPVISHALRLADRIADALPPTGPTTTFPTSPSPTETRTP</sequence>
<dbReference type="Gene3D" id="3.90.660.20">
    <property type="entry name" value="Protoporphyrinogen oxidase, mitochondrial, domain 2"/>
    <property type="match status" value="1"/>
</dbReference>
<evidence type="ECO:0000313" key="2">
    <source>
        <dbReference type="EMBL" id="OYN88067.1"/>
    </source>
</evidence>
<evidence type="ECO:0000256" key="1">
    <source>
        <dbReference type="SAM" id="MobiDB-lite"/>
    </source>
</evidence>
<dbReference type="Gene3D" id="1.10.3110.10">
    <property type="entry name" value="protoporphyrinogen ix oxidase, domain 3"/>
    <property type="match status" value="1"/>
</dbReference>
<dbReference type="Pfam" id="PF13450">
    <property type="entry name" value="NAD_binding_8"/>
    <property type="match status" value="1"/>
</dbReference>
<feature type="region of interest" description="Disordered" evidence="1">
    <location>
        <begin position="484"/>
        <end position="507"/>
    </location>
</feature>
<feature type="compositionally biased region" description="Basic and acidic residues" evidence="1">
    <location>
        <begin position="12"/>
        <end position="22"/>
    </location>
</feature>
<dbReference type="Gene3D" id="3.50.50.60">
    <property type="entry name" value="FAD/NAD(P)-binding domain"/>
    <property type="match status" value="1"/>
</dbReference>